<evidence type="ECO:0000313" key="3">
    <source>
        <dbReference type="EMBL" id="MDP9765460.1"/>
    </source>
</evidence>
<dbReference type="EMBL" id="JAURUR010000011">
    <property type="protein sequence ID" value="MDP9765460.1"/>
    <property type="molecule type" value="Genomic_DNA"/>
</dbReference>
<evidence type="ECO:0000256" key="2">
    <source>
        <dbReference type="SAM" id="SignalP"/>
    </source>
</evidence>
<dbReference type="RefSeq" id="WP_307467520.1">
    <property type="nucleotide sequence ID" value="NZ_JAURUR010000011.1"/>
</dbReference>
<proteinExistence type="predicted"/>
<organism evidence="3 4">
    <name type="scientific">Deinococcus enclensis</name>
    <dbReference type="NCBI Taxonomy" id="1049582"/>
    <lineage>
        <taxon>Bacteria</taxon>
        <taxon>Thermotogati</taxon>
        <taxon>Deinococcota</taxon>
        <taxon>Deinococci</taxon>
        <taxon>Deinococcales</taxon>
        <taxon>Deinococcaceae</taxon>
        <taxon>Deinococcus</taxon>
    </lineage>
</organism>
<feature type="chain" id="PRO_5046549360" description="Regulator of chromosome condensation (RCC1) repeat-containing protein" evidence="2">
    <location>
        <begin position="17"/>
        <end position="393"/>
    </location>
</feature>
<dbReference type="PANTHER" id="PTHR22870:SF408">
    <property type="entry name" value="OS09G0560450 PROTEIN"/>
    <property type="match status" value="1"/>
</dbReference>
<reference evidence="3 4" key="1">
    <citation type="submission" date="2023-07" db="EMBL/GenBank/DDBJ databases">
        <title>Genomic Encyclopedia of Type Strains, Phase IV (KMG-IV): sequencing the most valuable type-strain genomes for metagenomic binning, comparative biology and taxonomic classification.</title>
        <authorList>
            <person name="Goeker M."/>
        </authorList>
    </citation>
    <scope>NUCLEOTIDE SEQUENCE [LARGE SCALE GENOMIC DNA]</scope>
    <source>
        <strain evidence="3 4">NIO-1023</strain>
    </source>
</reference>
<keyword evidence="1" id="KW-0677">Repeat</keyword>
<sequence length="393" mass="40666">MRTLLTALLLTSSALAAPLSITPPTQEVQPGALVILTASEAVNWTASAGTLGSTQGTRIVLEAPRTPGTVTVTVTDPKDATRRAFAVVTVTGPKASSTYRLPTFVAGLGFSAAIAPDGSTWVWGSNEAKVNPTLALKTSPLPVRVEGLPSMTGITTHHEDLTAIDTKKNAWNWGWGVPGPSVLASAADAHVDFGCALTVRSGDLYASGQQQPLVRGTADFDAYLSFDTPSSIVVAATDGQVHYGNDYACPALKPIPMPEPVQKVALIGRDEFIAISATGAGYRYVAVTGTVTPLAGFNDVIDVALQGDEGVVLKKDGRVYTFRIGNDVPTIPVAVAGASDIVAISISDTHALALRKDGTLFAAGRNQYGQLGNGSTADSGTFVPVTGLKVKLP</sequence>
<name>A0ABT9MFY2_9DEIO</name>
<evidence type="ECO:0000313" key="4">
    <source>
        <dbReference type="Proteomes" id="UP001232163"/>
    </source>
</evidence>
<dbReference type="Proteomes" id="UP001232163">
    <property type="component" value="Unassembled WGS sequence"/>
</dbReference>
<dbReference type="SUPFAM" id="SSF50985">
    <property type="entry name" value="RCC1/BLIP-II"/>
    <property type="match status" value="1"/>
</dbReference>
<dbReference type="Pfam" id="PF13540">
    <property type="entry name" value="RCC1_2"/>
    <property type="match status" value="1"/>
</dbReference>
<dbReference type="InterPro" id="IPR009091">
    <property type="entry name" value="RCC1/BLIP-II"/>
</dbReference>
<feature type="signal peptide" evidence="2">
    <location>
        <begin position="1"/>
        <end position="16"/>
    </location>
</feature>
<dbReference type="Gene3D" id="2.130.10.30">
    <property type="entry name" value="Regulator of chromosome condensation 1/beta-lactamase-inhibitor protein II"/>
    <property type="match status" value="2"/>
</dbReference>
<dbReference type="InterPro" id="IPR051210">
    <property type="entry name" value="Ub_ligase/GEF_domain"/>
</dbReference>
<keyword evidence="4" id="KW-1185">Reference proteome</keyword>
<comment type="caution">
    <text evidence="3">The sequence shown here is derived from an EMBL/GenBank/DDBJ whole genome shotgun (WGS) entry which is preliminary data.</text>
</comment>
<protein>
    <recommendedName>
        <fullName evidence="5">Regulator of chromosome condensation (RCC1) repeat-containing protein</fullName>
    </recommendedName>
</protein>
<evidence type="ECO:0008006" key="5">
    <source>
        <dbReference type="Google" id="ProtNLM"/>
    </source>
</evidence>
<evidence type="ECO:0000256" key="1">
    <source>
        <dbReference type="ARBA" id="ARBA00022737"/>
    </source>
</evidence>
<dbReference type="PANTHER" id="PTHR22870">
    <property type="entry name" value="REGULATOR OF CHROMOSOME CONDENSATION"/>
    <property type="match status" value="1"/>
</dbReference>
<accession>A0ABT9MFY2</accession>
<gene>
    <name evidence="3" type="ORF">QO006_002911</name>
</gene>
<keyword evidence="2" id="KW-0732">Signal</keyword>